<protein>
    <submittedName>
        <fullName evidence="1">Uncharacterized protein</fullName>
    </submittedName>
</protein>
<accession>A0ABZ1SZV1</accession>
<sequence length="148" mass="17030">MPRLRQALTARRPGIPFRLRRAAGRGTRISTRVRLRPGRRTGIGPRGGIPALLRLRARLLLRTRPRTGIPTRRLLPTGVPVRLRLRSSRVRARLRWRPGVPALLRTGRVRTRQRRTVRTRLWRLSPRRAGRESRSCGGRLITGLGTER</sequence>
<gene>
    <name evidence="1" type="ORF">OG913_16805</name>
</gene>
<dbReference type="RefSeq" id="WP_328710691.1">
    <property type="nucleotide sequence ID" value="NZ_CP108085.1"/>
</dbReference>
<evidence type="ECO:0000313" key="2">
    <source>
        <dbReference type="Proteomes" id="UP001432011"/>
    </source>
</evidence>
<organism evidence="1 2">
    <name type="scientific">Microbispora hainanensis</name>
    <dbReference type="NCBI Taxonomy" id="568844"/>
    <lineage>
        <taxon>Bacteria</taxon>
        <taxon>Bacillati</taxon>
        <taxon>Actinomycetota</taxon>
        <taxon>Actinomycetes</taxon>
        <taxon>Streptosporangiales</taxon>
        <taxon>Streptosporangiaceae</taxon>
        <taxon>Microbispora</taxon>
    </lineage>
</organism>
<keyword evidence="2" id="KW-1185">Reference proteome</keyword>
<dbReference type="Proteomes" id="UP001432011">
    <property type="component" value="Chromosome"/>
</dbReference>
<dbReference type="EMBL" id="CP108085">
    <property type="protein sequence ID" value="WUP78584.1"/>
    <property type="molecule type" value="Genomic_DNA"/>
</dbReference>
<proteinExistence type="predicted"/>
<evidence type="ECO:0000313" key="1">
    <source>
        <dbReference type="EMBL" id="WUP78584.1"/>
    </source>
</evidence>
<name>A0ABZ1SZV1_9ACTN</name>
<reference evidence="1" key="1">
    <citation type="submission" date="2022-10" db="EMBL/GenBank/DDBJ databases">
        <title>The complete genomes of actinobacterial strains from the NBC collection.</title>
        <authorList>
            <person name="Joergensen T.S."/>
            <person name="Alvarez Arevalo M."/>
            <person name="Sterndorff E.B."/>
            <person name="Faurdal D."/>
            <person name="Vuksanovic O."/>
            <person name="Mourched A.-S."/>
            <person name="Charusanti P."/>
            <person name="Shaw S."/>
            <person name="Blin K."/>
            <person name="Weber T."/>
        </authorList>
    </citation>
    <scope>NUCLEOTIDE SEQUENCE</scope>
    <source>
        <strain evidence="1">NBC_00254</strain>
    </source>
</reference>